<dbReference type="FunFam" id="3.90.470.10:FF:000017">
    <property type="entry name" value="54S ribosomal protein L22, mitochondrial"/>
    <property type="match status" value="1"/>
</dbReference>
<evidence type="ECO:0000256" key="2">
    <source>
        <dbReference type="ARBA" id="ARBA00022980"/>
    </source>
</evidence>
<comment type="similarity">
    <text evidence="1 4">Belongs to the universal ribosomal protein uL22 family.</text>
</comment>
<keyword evidence="2 4" id="KW-0689">Ribosomal protein</keyword>
<evidence type="ECO:0000313" key="6">
    <source>
        <dbReference type="EMBL" id="KAF2092162.1"/>
    </source>
</evidence>
<protein>
    <submittedName>
        <fullName evidence="6">Ribosomal protein L22</fullName>
    </submittedName>
</protein>
<dbReference type="PANTHER" id="PTHR13501">
    <property type="entry name" value="CHLOROPLAST 50S RIBOSOMAL PROTEIN L22-RELATED"/>
    <property type="match status" value="1"/>
</dbReference>
<dbReference type="PANTHER" id="PTHR13501:SF10">
    <property type="entry name" value="LARGE RIBOSOMAL SUBUNIT PROTEIN UL22M"/>
    <property type="match status" value="1"/>
</dbReference>
<dbReference type="EMBL" id="ML978711">
    <property type="protein sequence ID" value="KAF2092162.1"/>
    <property type="molecule type" value="Genomic_DNA"/>
</dbReference>
<dbReference type="CDD" id="cd00336">
    <property type="entry name" value="Ribosomal_L22"/>
    <property type="match status" value="1"/>
</dbReference>
<evidence type="ECO:0000256" key="5">
    <source>
        <dbReference type="SAM" id="MobiDB-lite"/>
    </source>
</evidence>
<feature type="region of interest" description="Disordered" evidence="5">
    <location>
        <begin position="1"/>
        <end position="78"/>
    </location>
</feature>
<feature type="compositionally biased region" description="Polar residues" evidence="5">
    <location>
        <begin position="54"/>
        <end position="70"/>
    </location>
</feature>
<evidence type="ECO:0000256" key="3">
    <source>
        <dbReference type="ARBA" id="ARBA00023274"/>
    </source>
</evidence>
<dbReference type="Pfam" id="PF00237">
    <property type="entry name" value="Ribosomal_L22"/>
    <property type="match status" value="1"/>
</dbReference>
<dbReference type="OrthoDB" id="416470at2759"/>
<dbReference type="GO" id="GO:0015934">
    <property type="term" value="C:large ribosomal subunit"/>
    <property type="evidence" value="ECO:0007669"/>
    <property type="project" value="InterPro"/>
</dbReference>
<dbReference type="InterPro" id="IPR047867">
    <property type="entry name" value="Ribosomal_uL22_bac/org-type"/>
</dbReference>
<gene>
    <name evidence="6" type="ORF">K490DRAFT_70821</name>
</gene>
<dbReference type="Gene3D" id="3.90.470.10">
    <property type="entry name" value="Ribosomal protein L22/L17"/>
    <property type="match status" value="1"/>
</dbReference>
<name>A0A9P4I4W1_9PEZI</name>
<dbReference type="Proteomes" id="UP000799776">
    <property type="component" value="Unassembled WGS sequence"/>
</dbReference>
<dbReference type="AlphaFoldDB" id="A0A9P4I4W1"/>
<keyword evidence="3 4" id="KW-0687">Ribonucleoprotein</keyword>
<dbReference type="GO" id="GO:0003735">
    <property type="term" value="F:structural constituent of ribosome"/>
    <property type="evidence" value="ECO:0007669"/>
    <property type="project" value="InterPro"/>
</dbReference>
<feature type="compositionally biased region" description="Basic and acidic residues" evidence="5">
    <location>
        <begin position="18"/>
        <end position="32"/>
    </location>
</feature>
<accession>A0A9P4I4W1</accession>
<dbReference type="InterPro" id="IPR001063">
    <property type="entry name" value="Ribosomal_uL22"/>
</dbReference>
<evidence type="ECO:0000313" key="7">
    <source>
        <dbReference type="Proteomes" id="UP000799776"/>
    </source>
</evidence>
<dbReference type="SUPFAM" id="SSF54843">
    <property type="entry name" value="Ribosomal protein L22"/>
    <property type="match status" value="1"/>
</dbReference>
<evidence type="ECO:0000256" key="4">
    <source>
        <dbReference type="RuleBase" id="RU004005"/>
    </source>
</evidence>
<keyword evidence="7" id="KW-1185">Reference proteome</keyword>
<comment type="caution">
    <text evidence="6">The sequence shown here is derived from an EMBL/GenBank/DDBJ whole genome shotgun (WGS) entry which is preliminary data.</text>
</comment>
<organism evidence="6 7">
    <name type="scientific">Saccharata proteae CBS 121410</name>
    <dbReference type="NCBI Taxonomy" id="1314787"/>
    <lineage>
        <taxon>Eukaryota</taxon>
        <taxon>Fungi</taxon>
        <taxon>Dikarya</taxon>
        <taxon>Ascomycota</taxon>
        <taxon>Pezizomycotina</taxon>
        <taxon>Dothideomycetes</taxon>
        <taxon>Dothideomycetes incertae sedis</taxon>
        <taxon>Botryosphaeriales</taxon>
        <taxon>Saccharataceae</taxon>
        <taxon>Saccharata</taxon>
    </lineage>
</organism>
<evidence type="ECO:0000256" key="1">
    <source>
        <dbReference type="ARBA" id="ARBA00009451"/>
    </source>
</evidence>
<proteinExistence type="inferred from homology"/>
<reference evidence="6" key="1">
    <citation type="journal article" date="2020" name="Stud. Mycol.">
        <title>101 Dothideomycetes genomes: a test case for predicting lifestyles and emergence of pathogens.</title>
        <authorList>
            <person name="Haridas S."/>
            <person name="Albert R."/>
            <person name="Binder M."/>
            <person name="Bloem J."/>
            <person name="Labutti K."/>
            <person name="Salamov A."/>
            <person name="Andreopoulos B."/>
            <person name="Baker S."/>
            <person name="Barry K."/>
            <person name="Bills G."/>
            <person name="Bluhm B."/>
            <person name="Cannon C."/>
            <person name="Castanera R."/>
            <person name="Culley D."/>
            <person name="Daum C."/>
            <person name="Ezra D."/>
            <person name="Gonzalez J."/>
            <person name="Henrissat B."/>
            <person name="Kuo A."/>
            <person name="Liang C."/>
            <person name="Lipzen A."/>
            <person name="Lutzoni F."/>
            <person name="Magnuson J."/>
            <person name="Mondo S."/>
            <person name="Nolan M."/>
            <person name="Ohm R."/>
            <person name="Pangilinan J."/>
            <person name="Park H.-J."/>
            <person name="Ramirez L."/>
            <person name="Alfaro M."/>
            <person name="Sun H."/>
            <person name="Tritt A."/>
            <person name="Yoshinaga Y."/>
            <person name="Zwiers L.-H."/>
            <person name="Turgeon B."/>
            <person name="Goodwin S."/>
            <person name="Spatafora J."/>
            <person name="Crous P."/>
            <person name="Grigoriev I."/>
        </authorList>
    </citation>
    <scope>NUCLEOTIDE SEQUENCE</scope>
    <source>
        <strain evidence="6">CBS 121410</strain>
    </source>
</reference>
<dbReference type="GO" id="GO:0006412">
    <property type="term" value="P:translation"/>
    <property type="evidence" value="ECO:0007669"/>
    <property type="project" value="InterPro"/>
</dbReference>
<sequence>MGQAAVDTKNNPFLSKFLENRGVPKDPQEAKLQRPAPGDLGPNSPFAHLPSPSKHGQGSKNRGARQTTSMALALDPDPLARKRFERRKVIREIEKRGRLTKTQKLKRTERECLAKSQMIKTSVKKLTMLARQIQGKPIDEAIVQMRFSPKKAAQSVKEHLEYARDLAIVSRGMGLGAAQNTKGEPTEIELKDGKRRTVTDRTGIYIDQAWVGRGTYGVGYDYRARGRVNMLRLPKTSISVLLKEEATRIRLSEEMHKKRDNRKVWVHLPDRPIQQQSQYNLW</sequence>
<dbReference type="InterPro" id="IPR036394">
    <property type="entry name" value="Ribosomal_uL22_sf"/>
</dbReference>